<dbReference type="KEGG" id="nno:NONO_c29110"/>
<dbReference type="SUPFAM" id="SSF53474">
    <property type="entry name" value="alpha/beta-Hydrolases"/>
    <property type="match status" value="1"/>
</dbReference>
<dbReference type="Proteomes" id="UP000019150">
    <property type="component" value="Chromosome"/>
</dbReference>
<reference evidence="2 3" key="1">
    <citation type="journal article" date="2014" name="Appl. Environ. Microbiol.">
        <title>Insights into the Microbial Degradation of Rubber and Gutta-Percha by Analysis of the Complete Genome of Nocardia nova SH22a.</title>
        <authorList>
            <person name="Luo Q."/>
            <person name="Hiessl S."/>
            <person name="Poehlein A."/>
            <person name="Daniel R."/>
            <person name="Steinbuchel A."/>
        </authorList>
    </citation>
    <scope>NUCLEOTIDE SEQUENCE [LARGE SCALE GENOMIC DNA]</scope>
    <source>
        <strain evidence="2">SH22a</strain>
    </source>
</reference>
<dbReference type="HOGENOM" id="CLU_029538_5_0_11"/>
<evidence type="ECO:0000256" key="1">
    <source>
        <dbReference type="SAM" id="SignalP"/>
    </source>
</evidence>
<dbReference type="AlphaFoldDB" id="W5TED0"/>
<dbReference type="PATRIC" id="fig|1415166.3.peg.2983"/>
<dbReference type="InterPro" id="IPR029058">
    <property type="entry name" value="AB_hydrolase_fold"/>
</dbReference>
<dbReference type="RefSeq" id="WP_025349162.1">
    <property type="nucleotide sequence ID" value="NZ_CP006850.1"/>
</dbReference>
<sequence>MGVFRKRAIRTLTAVVGAQALACAAVSLGANGAAAQPPEAGIFAAAPARQADDFYTPPSNLAAAAPGDVLRSRPVDLPGFFSLATPVRAWQLLYRTTDAHGRPAATATTVVRPASGRPGAIVSYQLPEDASTADCAPTRFIGTDPAARADATPAMLALDLGPVNALLAQGFAVSIPDYEGPASEWGAARQPGYGVLDGVRAAERFDQLGLPGTATPAALWGYSGGSLASGWAAEVQRDYAPELDIRGVALGGFLTDPAQAIVRTIGTVFAGVPISVLPGLIRTNPDLVAEFIGHLTPSGKTLLQTAGSQCMAENTLAHSFVDLSAHMDMPFRDFMELPRVRSAFADLNLGTTAPAAPLFVYHSVNDEMVPITGVDRTVAGYCAAGASVTYVRDEASEHGLLSITGAPAALDWLSQRLTGDRTRPACTTRTVPSALILPNSLPQNTRNVLADMQTRANTVMDRTR</sequence>
<proteinExistence type="predicted"/>
<dbReference type="GO" id="GO:0016042">
    <property type="term" value="P:lipid catabolic process"/>
    <property type="evidence" value="ECO:0007669"/>
    <property type="project" value="InterPro"/>
</dbReference>
<keyword evidence="1" id="KW-0732">Signal</keyword>
<dbReference type="Gene3D" id="1.10.260.130">
    <property type="match status" value="1"/>
</dbReference>
<dbReference type="OrthoDB" id="9798122at2"/>
<protein>
    <submittedName>
        <fullName evidence="2">Lipase</fullName>
    </submittedName>
</protein>
<feature type="signal peptide" evidence="1">
    <location>
        <begin position="1"/>
        <end position="35"/>
    </location>
</feature>
<dbReference type="Pfam" id="PF03583">
    <property type="entry name" value="LIP"/>
    <property type="match status" value="1"/>
</dbReference>
<dbReference type="EMBL" id="CP006850">
    <property type="protein sequence ID" value="AHH17700.1"/>
    <property type="molecule type" value="Genomic_DNA"/>
</dbReference>
<feature type="chain" id="PRO_5004873182" evidence="1">
    <location>
        <begin position="36"/>
        <end position="464"/>
    </location>
</feature>
<keyword evidence="3" id="KW-1185">Reference proteome</keyword>
<dbReference type="eggNOG" id="COG1073">
    <property type="taxonomic scope" value="Bacteria"/>
</dbReference>
<dbReference type="GO" id="GO:0004806">
    <property type="term" value="F:triacylglycerol lipase activity"/>
    <property type="evidence" value="ECO:0007669"/>
    <property type="project" value="InterPro"/>
</dbReference>
<dbReference type="PIRSF" id="PIRSF029171">
    <property type="entry name" value="Esterase_LipA"/>
    <property type="match status" value="1"/>
</dbReference>
<dbReference type="PANTHER" id="PTHR34853:SF1">
    <property type="entry name" value="LIPASE 5"/>
    <property type="match status" value="1"/>
</dbReference>
<name>W5TED0_9NOCA</name>
<dbReference type="PANTHER" id="PTHR34853">
    <property type="match status" value="1"/>
</dbReference>
<evidence type="ECO:0000313" key="2">
    <source>
        <dbReference type="EMBL" id="AHH17700.1"/>
    </source>
</evidence>
<evidence type="ECO:0000313" key="3">
    <source>
        <dbReference type="Proteomes" id="UP000019150"/>
    </source>
</evidence>
<dbReference type="STRING" id="1415166.NONO_c29110"/>
<gene>
    <name evidence="2" type="ORF">NONO_c29110</name>
</gene>
<organism evidence="2 3">
    <name type="scientific">Nocardia nova SH22a</name>
    <dbReference type="NCBI Taxonomy" id="1415166"/>
    <lineage>
        <taxon>Bacteria</taxon>
        <taxon>Bacillati</taxon>
        <taxon>Actinomycetota</taxon>
        <taxon>Actinomycetes</taxon>
        <taxon>Mycobacteriales</taxon>
        <taxon>Nocardiaceae</taxon>
        <taxon>Nocardia</taxon>
    </lineage>
</organism>
<accession>W5TED0</accession>
<dbReference type="InterPro" id="IPR005152">
    <property type="entry name" value="Lipase_secreted"/>
</dbReference>
<dbReference type="Gene3D" id="3.40.50.1820">
    <property type="entry name" value="alpha/beta hydrolase"/>
    <property type="match status" value="1"/>
</dbReference>